<organism evidence="3 4">
    <name type="scientific">Chryseobacterium salivictor</name>
    <dbReference type="NCBI Taxonomy" id="2547600"/>
    <lineage>
        <taxon>Bacteria</taxon>
        <taxon>Pseudomonadati</taxon>
        <taxon>Bacteroidota</taxon>
        <taxon>Flavobacteriia</taxon>
        <taxon>Flavobacteriales</taxon>
        <taxon>Weeksellaceae</taxon>
        <taxon>Chryseobacterium group</taxon>
        <taxon>Chryseobacterium</taxon>
    </lineage>
</organism>
<dbReference type="Proteomes" id="UP000294419">
    <property type="component" value="Chromosome"/>
</dbReference>
<protein>
    <recommendedName>
        <fullName evidence="5">Lipoprotein</fullName>
    </recommendedName>
</protein>
<reference evidence="3 4" key="1">
    <citation type="submission" date="2019-03" db="EMBL/GenBank/DDBJ databases">
        <authorList>
            <person name="Kim H."/>
            <person name="Yu S.-M."/>
        </authorList>
    </citation>
    <scope>NUCLEOTIDE SEQUENCE [LARGE SCALE GENOMIC DNA]</scope>
    <source>
        <strain evidence="3 4">NBC122</strain>
    </source>
</reference>
<evidence type="ECO:0000256" key="2">
    <source>
        <dbReference type="SAM" id="SignalP"/>
    </source>
</evidence>
<gene>
    <name evidence="3" type="ORF">NBC122_00299</name>
</gene>
<evidence type="ECO:0000313" key="3">
    <source>
        <dbReference type="EMBL" id="QBO57154.1"/>
    </source>
</evidence>
<dbReference type="EMBL" id="CP037954">
    <property type="protein sequence ID" value="QBO57154.1"/>
    <property type="molecule type" value="Genomic_DNA"/>
</dbReference>
<sequence length="206" mass="22848">MIYKILVSSLTFFTLATCQSHTPANATKTGKVKNTTVITDSSSQPIPKKEASAMSTVVPPDDQPVKTAEKEQSISNKKNVVYFKEGENKFLKEYEMNVTFKRMLEDSRCPKDVQCVWAGNAMAEIEVMGIYTRPVILQLSTMNDASRSYYNTQNFNGYKISLVEVSPDITSAKGFKALKGSYKIALQFEKETPGDSPTQKGGITTK</sequence>
<evidence type="ECO:0000256" key="1">
    <source>
        <dbReference type="SAM" id="MobiDB-lite"/>
    </source>
</evidence>
<evidence type="ECO:0000313" key="4">
    <source>
        <dbReference type="Proteomes" id="UP000294419"/>
    </source>
</evidence>
<feature type="signal peptide" evidence="2">
    <location>
        <begin position="1"/>
        <end position="16"/>
    </location>
</feature>
<feature type="region of interest" description="Disordered" evidence="1">
    <location>
        <begin position="39"/>
        <end position="71"/>
    </location>
</feature>
<evidence type="ECO:0008006" key="5">
    <source>
        <dbReference type="Google" id="ProtNLM"/>
    </source>
</evidence>
<dbReference type="OrthoDB" id="163809at2"/>
<dbReference type="RefSeq" id="WP_133438681.1">
    <property type="nucleotide sequence ID" value="NZ_CP037954.1"/>
</dbReference>
<dbReference type="AlphaFoldDB" id="A0A4V1AKR2"/>
<name>A0A4V1AKR2_9FLAO</name>
<proteinExistence type="predicted"/>
<feature type="chain" id="PRO_5020748602" description="Lipoprotein" evidence="2">
    <location>
        <begin position="17"/>
        <end position="206"/>
    </location>
</feature>
<accession>A0A4V1AKR2</accession>
<keyword evidence="4" id="KW-1185">Reference proteome</keyword>
<dbReference type="KEGG" id="csal:NBC122_00299"/>
<keyword evidence="2" id="KW-0732">Signal</keyword>